<dbReference type="SUPFAM" id="SSF53335">
    <property type="entry name" value="S-adenosyl-L-methionine-dependent methyltransferases"/>
    <property type="match status" value="1"/>
</dbReference>
<feature type="domain" description="Methyltransferase" evidence="1">
    <location>
        <begin position="178"/>
        <end position="289"/>
    </location>
</feature>
<dbReference type="Gene3D" id="3.40.50.150">
    <property type="entry name" value="Vaccinia Virus protein VP39"/>
    <property type="match status" value="1"/>
</dbReference>
<evidence type="ECO:0000313" key="4">
    <source>
        <dbReference type="Proteomes" id="UP000315017"/>
    </source>
</evidence>
<protein>
    <submittedName>
        <fullName evidence="3">8-demethylnovobiocic acid C(8)-methyltransferase</fullName>
        <ecNumber evidence="3">2.1.1.284</ecNumber>
    </submittedName>
</protein>
<dbReference type="Pfam" id="PF21320">
    <property type="entry name" value="WHD_Rv2258c"/>
    <property type="match status" value="1"/>
</dbReference>
<dbReference type="EMBL" id="CP036274">
    <property type="protein sequence ID" value="QDU31534.1"/>
    <property type="molecule type" value="Genomic_DNA"/>
</dbReference>
<dbReference type="AlphaFoldDB" id="A0A517YMU1"/>
<sequence>MCTSIGQQLDQNKADVFAGKMLEVINHAGLALMISIGHRTKLFDTLAGLEWVTSHQLAEAAGLNERYVREWLGAMVTGGIVEYREQDKTHRLPAEHAAWLTRAASPNNLAVSTQFVAILGIVEDEIVAAFQHGQGVPYSSYPRFHQVMAEESQQSVVSGLVEQILPLAPGLSERLTMGIDVLDIGCGSGRAMMHLAEKFPHSRFVGEDFSEEAISTARAEARRRGLTNITFRVQDAAAMTAVEQFDLVTAFDAIHDQARPAAVLGNIARALRPEGLFLMQDISGTGHVHTDCSHPVGPFLYTISCMHCMSVSLAMNGPGLGAMWGKELALQMLGEAGLGRVRVETLAHDPMNFWYFAER</sequence>
<dbReference type="InterPro" id="IPR048711">
    <property type="entry name" value="WHD_Rv2258c"/>
</dbReference>
<dbReference type="Pfam" id="PF13847">
    <property type="entry name" value="Methyltransf_31"/>
    <property type="match status" value="1"/>
</dbReference>
<name>A0A517YMU1_9BACT</name>
<reference evidence="3 4" key="1">
    <citation type="submission" date="2019-02" db="EMBL/GenBank/DDBJ databases">
        <title>Deep-cultivation of Planctomycetes and their phenomic and genomic characterization uncovers novel biology.</title>
        <authorList>
            <person name="Wiegand S."/>
            <person name="Jogler M."/>
            <person name="Boedeker C."/>
            <person name="Pinto D."/>
            <person name="Vollmers J."/>
            <person name="Rivas-Marin E."/>
            <person name="Kohn T."/>
            <person name="Peeters S.H."/>
            <person name="Heuer A."/>
            <person name="Rast P."/>
            <person name="Oberbeckmann S."/>
            <person name="Bunk B."/>
            <person name="Jeske O."/>
            <person name="Meyerdierks A."/>
            <person name="Storesund J.E."/>
            <person name="Kallscheuer N."/>
            <person name="Luecker S."/>
            <person name="Lage O.M."/>
            <person name="Pohl T."/>
            <person name="Merkel B.J."/>
            <person name="Hornburger P."/>
            <person name="Mueller R.-W."/>
            <person name="Bruemmer F."/>
            <person name="Labrenz M."/>
            <person name="Spormann A.M."/>
            <person name="Op den Camp H."/>
            <person name="Overmann J."/>
            <person name="Amann R."/>
            <person name="Jetten M.S.M."/>
            <person name="Mascher T."/>
            <person name="Medema M.H."/>
            <person name="Devos D.P."/>
            <person name="Kaster A.-K."/>
            <person name="Ovreas L."/>
            <person name="Rohde M."/>
            <person name="Galperin M.Y."/>
            <person name="Jogler C."/>
        </authorList>
    </citation>
    <scope>NUCLEOTIDE SEQUENCE [LARGE SCALE GENOMIC DNA]</scope>
    <source>
        <strain evidence="3 4">ETA_A8</strain>
    </source>
</reference>
<accession>A0A517YMU1</accession>
<proteinExistence type="predicted"/>
<dbReference type="EC" id="2.1.1.284" evidence="3"/>
<dbReference type="RefSeq" id="WP_145098826.1">
    <property type="nucleotide sequence ID" value="NZ_CP036274.1"/>
</dbReference>
<keyword evidence="3" id="KW-0489">Methyltransferase</keyword>
<dbReference type="PANTHER" id="PTHR45128:SF1">
    <property type="entry name" value="S-ADENOSYLMETHIONINE-DEPENDENT METHYLTRANSFERASE RV2258C"/>
    <property type="match status" value="1"/>
</dbReference>
<dbReference type="CDD" id="cd02440">
    <property type="entry name" value="AdoMet_MTases"/>
    <property type="match status" value="1"/>
</dbReference>
<evidence type="ECO:0000259" key="2">
    <source>
        <dbReference type="Pfam" id="PF21320"/>
    </source>
</evidence>
<dbReference type="InterPro" id="IPR053173">
    <property type="entry name" value="SAM-binding_MTase"/>
</dbReference>
<keyword evidence="3" id="KW-0808">Transferase</keyword>
<dbReference type="InterPro" id="IPR029063">
    <property type="entry name" value="SAM-dependent_MTases_sf"/>
</dbReference>
<evidence type="ECO:0000259" key="1">
    <source>
        <dbReference type="Pfam" id="PF13847"/>
    </source>
</evidence>
<gene>
    <name evidence="3" type="primary">novO</name>
    <name evidence="3" type="ORF">ETAA8_66930</name>
</gene>
<dbReference type="GO" id="GO:0032259">
    <property type="term" value="P:methylation"/>
    <property type="evidence" value="ECO:0007669"/>
    <property type="project" value="UniProtKB-KW"/>
</dbReference>
<dbReference type="InterPro" id="IPR025714">
    <property type="entry name" value="Methyltranfer_dom"/>
</dbReference>
<feature type="domain" description="S-adenosylmethionine-dependent methyltransferase Rv2258c-like winged HTH" evidence="2">
    <location>
        <begin position="28"/>
        <end position="102"/>
    </location>
</feature>
<dbReference type="PANTHER" id="PTHR45128">
    <property type="entry name" value="METHYLTRANSFERASE TYPE 11"/>
    <property type="match status" value="1"/>
</dbReference>
<dbReference type="InterPro" id="IPR036390">
    <property type="entry name" value="WH_DNA-bd_sf"/>
</dbReference>
<evidence type="ECO:0000313" key="3">
    <source>
        <dbReference type="EMBL" id="QDU31534.1"/>
    </source>
</evidence>
<dbReference type="GO" id="GO:0102526">
    <property type="term" value="F:8-demethylnovobiocic acid C8-methyltransferase activity"/>
    <property type="evidence" value="ECO:0007669"/>
    <property type="project" value="UniProtKB-EC"/>
</dbReference>
<dbReference type="Proteomes" id="UP000315017">
    <property type="component" value="Chromosome"/>
</dbReference>
<dbReference type="OrthoDB" id="9801363at2"/>
<organism evidence="3 4">
    <name type="scientific">Anatilimnocola aggregata</name>
    <dbReference type="NCBI Taxonomy" id="2528021"/>
    <lineage>
        <taxon>Bacteria</taxon>
        <taxon>Pseudomonadati</taxon>
        <taxon>Planctomycetota</taxon>
        <taxon>Planctomycetia</taxon>
        <taxon>Pirellulales</taxon>
        <taxon>Pirellulaceae</taxon>
        <taxon>Anatilimnocola</taxon>
    </lineage>
</organism>
<dbReference type="SUPFAM" id="SSF46785">
    <property type="entry name" value="Winged helix' DNA-binding domain"/>
    <property type="match status" value="1"/>
</dbReference>
<keyword evidence="4" id="KW-1185">Reference proteome</keyword>
<dbReference type="KEGG" id="aagg:ETAA8_66930"/>